<evidence type="ECO:0000256" key="5">
    <source>
        <dbReference type="ARBA" id="ARBA00022490"/>
    </source>
</evidence>
<comment type="cofactor">
    <cofactor evidence="1">
        <name>Zn(2+)</name>
        <dbReference type="ChEBI" id="CHEBI:29105"/>
    </cofactor>
</comment>
<evidence type="ECO:0000256" key="14">
    <source>
        <dbReference type="RuleBase" id="RU363039"/>
    </source>
</evidence>
<dbReference type="FunFam" id="2.170.220.10:FF:000003">
    <property type="entry name" value="Methionine--tRNA ligase"/>
    <property type="match status" value="1"/>
</dbReference>
<dbReference type="GO" id="GO:0046872">
    <property type="term" value="F:metal ion binding"/>
    <property type="evidence" value="ECO:0007669"/>
    <property type="project" value="UniProtKB-KW"/>
</dbReference>
<dbReference type="AlphaFoldDB" id="A0A1F8DR00"/>
<dbReference type="STRING" id="1802555.A2755_01015"/>
<comment type="similarity">
    <text evidence="14">Belongs to the class-I aminoacyl-tRNA synthetase family.</text>
</comment>
<evidence type="ECO:0000256" key="6">
    <source>
        <dbReference type="ARBA" id="ARBA00022598"/>
    </source>
</evidence>
<dbReference type="PANTHER" id="PTHR43326:SF1">
    <property type="entry name" value="METHIONINE--TRNA LIGASE, MITOCHONDRIAL"/>
    <property type="match status" value="1"/>
</dbReference>
<dbReference type="InterPro" id="IPR014758">
    <property type="entry name" value="Met-tRNA_synth"/>
</dbReference>
<accession>A0A1F8DR00</accession>
<dbReference type="SUPFAM" id="SSF47323">
    <property type="entry name" value="Anticodon-binding domain of a subclass of class I aminoacyl-tRNA synthetases"/>
    <property type="match status" value="1"/>
</dbReference>
<dbReference type="Gene3D" id="3.40.50.620">
    <property type="entry name" value="HUPs"/>
    <property type="match status" value="1"/>
</dbReference>
<dbReference type="InterPro" id="IPR014729">
    <property type="entry name" value="Rossmann-like_a/b/a_fold"/>
</dbReference>
<keyword evidence="12 14" id="KW-0030">Aminoacyl-tRNA synthetase</keyword>
<dbReference type="Gene3D" id="2.170.220.10">
    <property type="match status" value="1"/>
</dbReference>
<comment type="function">
    <text evidence="2">Is required not only for elongation of protein synthesis but also for the initiation of all mRNA translation through initiator tRNA(fMet) aminoacylation.</text>
</comment>
<dbReference type="GO" id="GO:0005524">
    <property type="term" value="F:ATP binding"/>
    <property type="evidence" value="ECO:0007669"/>
    <property type="project" value="UniProtKB-KW"/>
</dbReference>
<dbReference type="InterPro" id="IPR015413">
    <property type="entry name" value="Methionyl/Leucyl_tRNA_Synth"/>
</dbReference>
<dbReference type="InterPro" id="IPR033911">
    <property type="entry name" value="MetRS_core"/>
</dbReference>
<keyword evidence="11 14" id="KW-0648">Protein biosynthesis</keyword>
<comment type="caution">
    <text evidence="17">The sequence shown here is derived from an EMBL/GenBank/DDBJ whole genome shotgun (WGS) entry which is preliminary data.</text>
</comment>
<dbReference type="InterPro" id="IPR001412">
    <property type="entry name" value="aa-tRNA-synth_I_CS"/>
</dbReference>
<evidence type="ECO:0000256" key="4">
    <source>
        <dbReference type="ARBA" id="ARBA00018753"/>
    </source>
</evidence>
<keyword evidence="7" id="KW-0479">Metal-binding</keyword>
<proteinExistence type="inferred from homology"/>
<protein>
    <recommendedName>
        <fullName evidence="4">Methionine--tRNA ligase</fullName>
        <ecNumber evidence="3">6.1.1.10</ecNumber>
    </recommendedName>
    <alternativeName>
        <fullName evidence="13">Methionyl-tRNA synthetase</fullName>
    </alternativeName>
</protein>
<feature type="domain" description="tRNA synthetases class I catalytic" evidence="15">
    <location>
        <begin position="22"/>
        <end position="131"/>
    </location>
</feature>
<keyword evidence="9" id="KW-0862">Zinc</keyword>
<evidence type="ECO:0000256" key="2">
    <source>
        <dbReference type="ARBA" id="ARBA00003314"/>
    </source>
</evidence>
<keyword evidence="6 14" id="KW-0436">Ligase</keyword>
<dbReference type="CDD" id="cd00814">
    <property type="entry name" value="MetRS_core"/>
    <property type="match status" value="1"/>
</dbReference>
<evidence type="ECO:0000259" key="16">
    <source>
        <dbReference type="Pfam" id="PF09334"/>
    </source>
</evidence>
<dbReference type="Pfam" id="PF01406">
    <property type="entry name" value="tRNA-synt_1e"/>
    <property type="match status" value="1"/>
</dbReference>
<evidence type="ECO:0000256" key="9">
    <source>
        <dbReference type="ARBA" id="ARBA00022833"/>
    </source>
</evidence>
<dbReference type="Pfam" id="PF09334">
    <property type="entry name" value="tRNA-synt_1g"/>
    <property type="match status" value="1"/>
</dbReference>
<evidence type="ECO:0000256" key="3">
    <source>
        <dbReference type="ARBA" id="ARBA00012838"/>
    </source>
</evidence>
<reference evidence="17 18" key="1">
    <citation type="journal article" date="2016" name="Nat. Commun.">
        <title>Thousands of microbial genomes shed light on interconnected biogeochemical processes in an aquifer system.</title>
        <authorList>
            <person name="Anantharaman K."/>
            <person name="Brown C.T."/>
            <person name="Hug L.A."/>
            <person name="Sharon I."/>
            <person name="Castelle C.J."/>
            <person name="Probst A.J."/>
            <person name="Thomas B.C."/>
            <person name="Singh A."/>
            <person name="Wilkins M.J."/>
            <person name="Karaoz U."/>
            <person name="Brodie E.L."/>
            <person name="Williams K.H."/>
            <person name="Hubbard S.S."/>
            <person name="Banfield J.F."/>
        </authorList>
    </citation>
    <scope>NUCLEOTIDE SEQUENCE [LARGE SCALE GENOMIC DNA]</scope>
</reference>
<dbReference type="NCBIfam" id="TIGR00398">
    <property type="entry name" value="metG"/>
    <property type="match status" value="1"/>
</dbReference>
<evidence type="ECO:0000313" key="17">
    <source>
        <dbReference type="EMBL" id="OGM90399.1"/>
    </source>
</evidence>
<feature type="domain" description="Methionyl/Leucyl tRNA synthetase" evidence="16">
    <location>
        <begin position="147"/>
        <end position="382"/>
    </location>
</feature>
<evidence type="ECO:0000256" key="11">
    <source>
        <dbReference type="ARBA" id="ARBA00022917"/>
    </source>
</evidence>
<dbReference type="SUPFAM" id="SSF52374">
    <property type="entry name" value="Nucleotidylyl transferase"/>
    <property type="match status" value="1"/>
</dbReference>
<evidence type="ECO:0000256" key="7">
    <source>
        <dbReference type="ARBA" id="ARBA00022723"/>
    </source>
</evidence>
<keyword evidence="8 14" id="KW-0547">Nucleotide-binding</keyword>
<evidence type="ECO:0000256" key="8">
    <source>
        <dbReference type="ARBA" id="ARBA00022741"/>
    </source>
</evidence>
<dbReference type="EMBL" id="MGIP01000025">
    <property type="protein sequence ID" value="OGM90399.1"/>
    <property type="molecule type" value="Genomic_DNA"/>
</dbReference>
<evidence type="ECO:0000256" key="13">
    <source>
        <dbReference type="ARBA" id="ARBA00030904"/>
    </source>
</evidence>
<gene>
    <name evidence="17" type="ORF">A2755_01015</name>
</gene>
<dbReference type="InterPro" id="IPR032678">
    <property type="entry name" value="tRNA-synt_1_cat_dom"/>
</dbReference>
<dbReference type="EC" id="6.1.1.10" evidence="3"/>
<organism evidence="17 18">
    <name type="scientific">Candidatus Wolfebacteria bacterium RIFCSPHIGHO2_01_FULL_48_22</name>
    <dbReference type="NCBI Taxonomy" id="1802555"/>
    <lineage>
        <taxon>Bacteria</taxon>
        <taxon>Candidatus Wolfeibacteriota</taxon>
    </lineage>
</organism>
<name>A0A1F8DR00_9BACT</name>
<evidence type="ECO:0000256" key="12">
    <source>
        <dbReference type="ARBA" id="ARBA00023146"/>
    </source>
</evidence>
<dbReference type="PROSITE" id="PS00178">
    <property type="entry name" value="AA_TRNA_LIGASE_I"/>
    <property type="match status" value="1"/>
</dbReference>
<dbReference type="InterPro" id="IPR023457">
    <property type="entry name" value="Met-tRNA_synth_2"/>
</dbReference>
<evidence type="ECO:0000313" key="18">
    <source>
        <dbReference type="Proteomes" id="UP000177029"/>
    </source>
</evidence>
<dbReference type="InterPro" id="IPR009080">
    <property type="entry name" value="tRNAsynth_Ia_anticodon-bd"/>
</dbReference>
<dbReference type="GO" id="GO:0004825">
    <property type="term" value="F:methionine-tRNA ligase activity"/>
    <property type="evidence" value="ECO:0007669"/>
    <property type="project" value="UniProtKB-EC"/>
</dbReference>
<dbReference type="PRINTS" id="PR01041">
    <property type="entry name" value="TRNASYNTHMET"/>
</dbReference>
<evidence type="ECO:0000256" key="1">
    <source>
        <dbReference type="ARBA" id="ARBA00001947"/>
    </source>
</evidence>
<keyword evidence="10 14" id="KW-0067">ATP-binding</keyword>
<dbReference type="PANTHER" id="PTHR43326">
    <property type="entry name" value="METHIONYL-TRNA SYNTHETASE"/>
    <property type="match status" value="1"/>
</dbReference>
<dbReference type="GO" id="GO:0006431">
    <property type="term" value="P:methionyl-tRNA aminoacylation"/>
    <property type="evidence" value="ECO:0007669"/>
    <property type="project" value="InterPro"/>
</dbReference>
<sequence>MSGKNLRGDARPFYITTTLPYVNAPLHLGHATEIIRADAIARYKRLSGYEVFFNTGTDEHGMKILESAQKAGKPVLEFVDECAVLFKETLQKFGVSSDTHYVRTTDTRHVVAVQEFWRRCAKNGFIYKKNYQAKYCVGCEEEKTDSELVNGKCPEHDRVPELISEENYFFKLSAFEKPLLDFYNTHSEFVVPSYRLNELREFIKRGLKDFSISRLKSKLPWGVPVPGDDTQTIYVWFDALVNYISTLGWPAASEAAVAGKPDENLFDKFWVRGTPTQYCGKNNTRFQGLMWQAMLLAAGLPHTHTVVVDGFILGEEGTKMSKTLGNVIDPLEVVREYGTDALRYFVLREFHPFEDTAVSKEKLKEWYNANLADGLGNLVSRIITMGEKYGVPLGSVSQIGVIRDKSDVDLENFDLKKYMDKVWSDIQALDKQIQEKQPFKVFKTDPKEAVEMVIDLYTKLAIIADLLTLVMPETALKIKNYLANPRKLKAPLFPRKE</sequence>
<dbReference type="Gene3D" id="1.10.730.10">
    <property type="entry name" value="Isoleucyl-tRNA Synthetase, Domain 1"/>
    <property type="match status" value="1"/>
</dbReference>
<evidence type="ECO:0000259" key="15">
    <source>
        <dbReference type="Pfam" id="PF01406"/>
    </source>
</evidence>
<keyword evidence="5" id="KW-0963">Cytoplasm</keyword>
<evidence type="ECO:0000256" key="10">
    <source>
        <dbReference type="ARBA" id="ARBA00022840"/>
    </source>
</evidence>
<dbReference type="Proteomes" id="UP000177029">
    <property type="component" value="Unassembled WGS sequence"/>
</dbReference>